<dbReference type="Pfam" id="PF04031">
    <property type="entry name" value="Las1"/>
    <property type="match status" value="1"/>
</dbReference>
<evidence type="ECO:0000313" key="2">
    <source>
        <dbReference type="Proteomes" id="UP000749559"/>
    </source>
</evidence>
<dbReference type="GO" id="GO:0000460">
    <property type="term" value="P:maturation of 5.8S rRNA"/>
    <property type="evidence" value="ECO:0007669"/>
    <property type="project" value="TreeGrafter"/>
</dbReference>
<gene>
    <name evidence="1" type="ORF">OFUS_LOCUS3161</name>
</gene>
<protein>
    <submittedName>
        <fullName evidence="1">Uncharacterized protein</fullName>
    </submittedName>
</protein>
<dbReference type="GO" id="GO:0030687">
    <property type="term" value="C:preribosome, large subunit precursor"/>
    <property type="evidence" value="ECO:0007669"/>
    <property type="project" value="TreeGrafter"/>
</dbReference>
<evidence type="ECO:0000313" key="1">
    <source>
        <dbReference type="EMBL" id="CAH1775925.1"/>
    </source>
</evidence>
<dbReference type="GO" id="GO:0090730">
    <property type="term" value="C:Las1 complex"/>
    <property type="evidence" value="ECO:0007669"/>
    <property type="project" value="InterPro"/>
</dbReference>
<dbReference type="PANTHER" id="PTHR15002">
    <property type="entry name" value="RIBOSOMAL BIOGENESIS PROTEIN LAS1L"/>
    <property type="match status" value="1"/>
</dbReference>
<comment type="caution">
    <text evidence="1">The sequence shown here is derived from an EMBL/GenBank/DDBJ whole genome shotgun (WGS) entry which is preliminary data.</text>
</comment>
<dbReference type="OrthoDB" id="10263222at2759"/>
<dbReference type="AlphaFoldDB" id="A0A8J1XQV7"/>
<dbReference type="EMBL" id="CAIIXF020000001">
    <property type="protein sequence ID" value="CAH1775925.1"/>
    <property type="molecule type" value="Genomic_DNA"/>
</dbReference>
<reference evidence="1" key="1">
    <citation type="submission" date="2022-03" db="EMBL/GenBank/DDBJ databases">
        <authorList>
            <person name="Martin C."/>
        </authorList>
    </citation>
    <scope>NUCLEOTIDE SEQUENCE</scope>
</reference>
<accession>A0A8J1XQV7</accession>
<dbReference type="InterPro" id="IPR007174">
    <property type="entry name" value="Las1"/>
</dbReference>
<dbReference type="GO" id="GO:0000470">
    <property type="term" value="P:maturation of LSU-rRNA"/>
    <property type="evidence" value="ECO:0007669"/>
    <property type="project" value="TreeGrafter"/>
</dbReference>
<keyword evidence="2" id="KW-1185">Reference proteome</keyword>
<dbReference type="PANTHER" id="PTHR15002:SF0">
    <property type="entry name" value="RIBOSOMAL BIOGENESIS PROTEIN LAS1L"/>
    <property type="match status" value="1"/>
</dbReference>
<sequence length="446" mass="50293">MAGKATTAWFNVAEFQDVYKELFSDELSLQKHALDRIDIWRSRSNNKLSSAIDCTASVVLAKIADSTDGDDKNSVQFMYGMAVLRYVNLIVEKQQEGANWSRPMHVMAEEVGVPQWIVDLRNNVAHNNMPSIAVLRLAADFALGWLKQEYWETQLEGVDDSEYAQRSCDLLNGYIKQREQEANDDEIDMTETLTNIDDFVTKNDCEIFLNVFVSSYLFAKFPSTNMEKDSQLTSCLQFWKPILRLINKARLSSVLFYTLIDKLTNSYDPLIHRMASKIVQDLRYVRAEGAIFTNAHNVNWKIMLDKCVAANNVEVVDIIKAIMPEVPGMTRNTKDKLDALTDLYSGSTIDDSVMTSDVHRLDDLSPINSEISYVISNGSVDWSRYPIGTCPAVNISSTNLELDLNTVTQCCDSATPVDMELSDGAPCKQRTVLTELEGLGNYIKLF</sequence>
<organism evidence="1 2">
    <name type="scientific">Owenia fusiformis</name>
    <name type="common">Polychaete worm</name>
    <dbReference type="NCBI Taxonomy" id="6347"/>
    <lineage>
        <taxon>Eukaryota</taxon>
        <taxon>Metazoa</taxon>
        <taxon>Spiralia</taxon>
        <taxon>Lophotrochozoa</taxon>
        <taxon>Annelida</taxon>
        <taxon>Polychaeta</taxon>
        <taxon>Sedentaria</taxon>
        <taxon>Canalipalpata</taxon>
        <taxon>Sabellida</taxon>
        <taxon>Oweniida</taxon>
        <taxon>Oweniidae</taxon>
        <taxon>Owenia</taxon>
    </lineage>
</organism>
<dbReference type="GO" id="GO:0004519">
    <property type="term" value="F:endonuclease activity"/>
    <property type="evidence" value="ECO:0007669"/>
    <property type="project" value="InterPro"/>
</dbReference>
<proteinExistence type="predicted"/>
<dbReference type="Proteomes" id="UP000749559">
    <property type="component" value="Unassembled WGS sequence"/>
</dbReference>
<name>A0A8J1XQV7_OWEFU</name>